<keyword evidence="5" id="KW-0812">Transmembrane</keyword>
<dbReference type="EMBL" id="CP003350">
    <property type="protein sequence ID" value="AFC85251.1"/>
    <property type="molecule type" value="Genomic_DNA"/>
</dbReference>
<dbReference type="Pfam" id="PF25876">
    <property type="entry name" value="HH_MFP_RND"/>
    <property type="match status" value="1"/>
</dbReference>
<comment type="similarity">
    <text evidence="2">Belongs to the membrane fusion protein (MFP) (TC 8.A.1) family.</text>
</comment>
<dbReference type="RefSeq" id="WP_014402257.1">
    <property type="nucleotide sequence ID" value="NC_017033.1"/>
</dbReference>
<dbReference type="Pfam" id="PF25954">
    <property type="entry name" value="Beta-barrel_RND_2"/>
    <property type="match status" value="1"/>
</dbReference>
<feature type="compositionally biased region" description="Gly residues" evidence="4">
    <location>
        <begin position="387"/>
        <end position="396"/>
    </location>
</feature>
<dbReference type="eggNOG" id="COG0845">
    <property type="taxonomic scope" value="Bacteria"/>
</dbReference>
<dbReference type="GO" id="GO:0015562">
    <property type="term" value="F:efflux transmembrane transporter activity"/>
    <property type="evidence" value="ECO:0007669"/>
    <property type="project" value="TreeGrafter"/>
</dbReference>
<name>H8KZX0_FRAAD</name>
<dbReference type="NCBIfam" id="TIGR01730">
    <property type="entry name" value="RND_mfp"/>
    <property type="match status" value="1"/>
</dbReference>
<keyword evidence="5" id="KW-0472">Membrane</keyword>
<dbReference type="OrthoDB" id="9806939at2"/>
<evidence type="ECO:0000256" key="2">
    <source>
        <dbReference type="ARBA" id="ARBA00009477"/>
    </source>
</evidence>
<feature type="domain" description="Multidrug resistance protein MdtA-like C-terminal permuted SH3" evidence="9">
    <location>
        <begin position="313"/>
        <end position="368"/>
    </location>
</feature>
<feature type="domain" description="CusB-like beta-barrel" evidence="8">
    <location>
        <begin position="235"/>
        <end position="306"/>
    </location>
</feature>
<evidence type="ECO:0000256" key="3">
    <source>
        <dbReference type="ARBA" id="ARBA00022448"/>
    </source>
</evidence>
<dbReference type="Gene3D" id="2.40.30.170">
    <property type="match status" value="1"/>
</dbReference>
<dbReference type="InterPro" id="IPR058792">
    <property type="entry name" value="Beta-barrel_RND_2"/>
</dbReference>
<keyword evidence="3" id="KW-0813">Transport</keyword>
<dbReference type="InterPro" id="IPR058624">
    <property type="entry name" value="MdtA-like_HH"/>
</dbReference>
<feature type="transmembrane region" description="Helical" evidence="5">
    <location>
        <begin position="20"/>
        <end position="37"/>
    </location>
</feature>
<dbReference type="SUPFAM" id="SSF111369">
    <property type="entry name" value="HlyD-like secretion proteins"/>
    <property type="match status" value="1"/>
</dbReference>
<gene>
    <name evidence="10" type="ordered locus">Fraau_0780</name>
</gene>
<dbReference type="InterPro" id="IPR058627">
    <property type="entry name" value="MdtA-like_C"/>
</dbReference>
<dbReference type="InterPro" id="IPR058625">
    <property type="entry name" value="MdtA-like_BSH"/>
</dbReference>
<proteinExistence type="inferred from homology"/>
<organism evidence="10 11">
    <name type="scientific">Frateuria aurantia (strain ATCC 33424 / DSM 6220 / KCTC 2777 / LMG 1558 / NBRC 3245 / NCIMB 13370)</name>
    <name type="common">Acetobacter aurantius</name>
    <dbReference type="NCBI Taxonomy" id="767434"/>
    <lineage>
        <taxon>Bacteria</taxon>
        <taxon>Pseudomonadati</taxon>
        <taxon>Pseudomonadota</taxon>
        <taxon>Gammaproteobacteria</taxon>
        <taxon>Lysobacterales</taxon>
        <taxon>Rhodanobacteraceae</taxon>
        <taxon>Frateuria</taxon>
    </lineage>
</organism>
<evidence type="ECO:0000259" key="6">
    <source>
        <dbReference type="Pfam" id="PF25876"/>
    </source>
</evidence>
<evidence type="ECO:0000256" key="1">
    <source>
        <dbReference type="ARBA" id="ARBA00004196"/>
    </source>
</evidence>
<dbReference type="PANTHER" id="PTHR30469">
    <property type="entry name" value="MULTIDRUG RESISTANCE PROTEIN MDTA"/>
    <property type="match status" value="1"/>
</dbReference>
<feature type="domain" description="Multidrug resistance protein MdtA-like alpha-helical hairpin" evidence="6">
    <location>
        <begin position="121"/>
        <end position="182"/>
    </location>
</feature>
<evidence type="ECO:0000259" key="8">
    <source>
        <dbReference type="Pfam" id="PF25954"/>
    </source>
</evidence>
<dbReference type="InterPro" id="IPR006143">
    <property type="entry name" value="RND_pump_MFP"/>
</dbReference>
<feature type="domain" description="Multidrug resistance protein MdtA-like barrel-sandwich hybrid" evidence="7">
    <location>
        <begin position="82"/>
        <end position="217"/>
    </location>
</feature>
<evidence type="ECO:0000256" key="4">
    <source>
        <dbReference type="SAM" id="MobiDB-lite"/>
    </source>
</evidence>
<protein>
    <submittedName>
        <fullName evidence="10">RND family efflux transporter, MFP subunit</fullName>
    </submittedName>
</protein>
<dbReference type="KEGG" id="fau:Fraau_0780"/>
<feature type="region of interest" description="Disordered" evidence="4">
    <location>
        <begin position="376"/>
        <end position="396"/>
    </location>
</feature>
<dbReference type="GO" id="GO:1990281">
    <property type="term" value="C:efflux pump complex"/>
    <property type="evidence" value="ECO:0007669"/>
    <property type="project" value="TreeGrafter"/>
</dbReference>
<evidence type="ECO:0000313" key="10">
    <source>
        <dbReference type="EMBL" id="AFC85251.1"/>
    </source>
</evidence>
<dbReference type="Gene3D" id="2.40.420.20">
    <property type="match status" value="1"/>
</dbReference>
<evidence type="ECO:0000259" key="7">
    <source>
        <dbReference type="Pfam" id="PF25917"/>
    </source>
</evidence>
<accession>H8KZX0</accession>
<dbReference type="Gene3D" id="1.10.287.470">
    <property type="entry name" value="Helix hairpin bin"/>
    <property type="match status" value="1"/>
</dbReference>
<reference evidence="10" key="1">
    <citation type="submission" date="2012-02" db="EMBL/GenBank/DDBJ databases">
        <title>The complete genome of Frateuria aurantia DSM 6220.</title>
        <authorList>
            <consortium name="US DOE Joint Genome Institute (JGI-PGF)"/>
            <person name="Lucas S."/>
            <person name="Copeland A."/>
            <person name="Lapidus A."/>
            <person name="Glavina del Rio T."/>
            <person name="Dalin E."/>
            <person name="Tice H."/>
            <person name="Bruce D."/>
            <person name="Goodwin L."/>
            <person name="Pitluck S."/>
            <person name="Peters L."/>
            <person name="Ovchinnikova G."/>
            <person name="Teshima H."/>
            <person name="Kyrpides N."/>
            <person name="Mavromatis K."/>
            <person name="Ivanova N."/>
            <person name="Brettin T."/>
            <person name="Detter J.C."/>
            <person name="Han C."/>
            <person name="Larimer F."/>
            <person name="Land M."/>
            <person name="Hauser L."/>
            <person name="Markowitz V."/>
            <person name="Cheng J.-F."/>
            <person name="Hugenholtz P."/>
            <person name="Woyke T."/>
            <person name="Wu D."/>
            <person name="Brambilla E."/>
            <person name="Klenk H.-P."/>
            <person name="Eisen J.A."/>
        </authorList>
    </citation>
    <scope>NUCLEOTIDE SEQUENCE</scope>
    <source>
        <strain evidence="10">DSM 6220</strain>
    </source>
</reference>
<dbReference type="Gene3D" id="2.40.50.100">
    <property type="match status" value="1"/>
</dbReference>
<dbReference type="PANTHER" id="PTHR30469:SF37">
    <property type="entry name" value="RAGD PROTEIN"/>
    <property type="match status" value="1"/>
</dbReference>
<dbReference type="Pfam" id="PF25967">
    <property type="entry name" value="RND-MFP_C"/>
    <property type="match status" value="1"/>
</dbReference>
<evidence type="ECO:0000313" key="11">
    <source>
        <dbReference type="Proteomes" id="UP000005234"/>
    </source>
</evidence>
<sequence>MSHNANTMPSNQARPPLKRIGGIAIIVVILLVGWGLWSRHRQSQDLVKWTDAQLVPTVQLAPAGEVAGHTMTLPGRLDAWNSAPIRARVSGYLKDWYKDIGATVKAGDVLATIDTPDLDQQYAQAKADLARYRADANLADISARRWKNLRQSDSVSQQELDEKLGQAAAAKANVLSAQANVDRLAALESFKQIIAPFDGTVTARNTDIGDLINANTSSGPELFSVADTSKLRLYVRVPQNFATMIHPGMKVNLTVPEHPGTRFQATLVGTSGAVNLLSGAVLAQFIANNPGNQLLPGDYADVQFTMSSEAHMVTVPASALLFRAAGAQVATVGDDDKVTLHKVHIALDLGPTLEIDEGLSPKDRVIINPTDSLEQGDKVKVDADQQAGGGHAHADA</sequence>
<evidence type="ECO:0000259" key="9">
    <source>
        <dbReference type="Pfam" id="PF25967"/>
    </source>
</evidence>
<evidence type="ECO:0000256" key="5">
    <source>
        <dbReference type="SAM" id="Phobius"/>
    </source>
</evidence>
<dbReference type="HOGENOM" id="CLU_018816_1_4_6"/>
<dbReference type="Proteomes" id="UP000005234">
    <property type="component" value="Chromosome"/>
</dbReference>
<keyword evidence="5" id="KW-1133">Transmembrane helix</keyword>
<comment type="subcellular location">
    <subcellularLocation>
        <location evidence="1">Cell envelope</location>
    </subcellularLocation>
</comment>
<keyword evidence="11" id="KW-1185">Reference proteome</keyword>
<dbReference type="Pfam" id="PF25917">
    <property type="entry name" value="BSH_RND"/>
    <property type="match status" value="1"/>
</dbReference>
<dbReference type="AlphaFoldDB" id="H8KZX0"/>
<dbReference type="STRING" id="767434.Fraau_0780"/>